<evidence type="ECO:0000256" key="2">
    <source>
        <dbReference type="ARBA" id="ARBA00022722"/>
    </source>
</evidence>
<dbReference type="InterPro" id="IPR022894">
    <property type="entry name" value="Oligoribonuclease"/>
</dbReference>
<dbReference type="CDD" id="cd06135">
    <property type="entry name" value="Orn"/>
    <property type="match status" value="1"/>
</dbReference>
<evidence type="ECO:0000256" key="3">
    <source>
        <dbReference type="ARBA" id="ARBA00022801"/>
    </source>
</evidence>
<feature type="domain" description="Exonuclease" evidence="5">
    <location>
        <begin position="38"/>
        <end position="211"/>
    </location>
</feature>
<protein>
    <submittedName>
        <fullName evidence="6">Exonuclease rnase t and DNA polymerase iii</fullName>
    </submittedName>
</protein>
<proteinExistence type="inferred from homology"/>
<dbReference type="PANTHER" id="PTHR11046">
    <property type="entry name" value="OLIGORIBONUCLEASE, MITOCHONDRIAL"/>
    <property type="match status" value="1"/>
</dbReference>
<comment type="similarity">
    <text evidence="1">Belongs to the oligoribonuclease family.</text>
</comment>
<name>J9FIY2_9ZZZZ</name>
<comment type="caution">
    <text evidence="6">The sequence shown here is derived from an EMBL/GenBank/DDBJ whole genome shotgun (WGS) entry which is preliminary data.</text>
</comment>
<gene>
    <name evidence="6" type="ORF">EVA_17017</name>
</gene>
<dbReference type="SUPFAM" id="SSF53098">
    <property type="entry name" value="Ribonuclease H-like"/>
    <property type="match status" value="1"/>
</dbReference>
<reference evidence="6" key="1">
    <citation type="journal article" date="2012" name="PLoS ONE">
        <title>Gene sets for utilization of primary and secondary nutrition supplies in the distal gut of endangered iberian lynx.</title>
        <authorList>
            <person name="Alcaide M."/>
            <person name="Messina E."/>
            <person name="Richter M."/>
            <person name="Bargiela R."/>
            <person name="Peplies J."/>
            <person name="Huws S.A."/>
            <person name="Newbold C.J."/>
            <person name="Golyshin P.N."/>
            <person name="Simon M.A."/>
            <person name="Lopez G."/>
            <person name="Yakimov M.M."/>
            <person name="Ferrer M."/>
        </authorList>
    </citation>
    <scope>NUCLEOTIDE SEQUENCE</scope>
</reference>
<dbReference type="SMART" id="SM00479">
    <property type="entry name" value="EXOIII"/>
    <property type="match status" value="1"/>
</dbReference>
<dbReference type="NCBIfam" id="NF003765">
    <property type="entry name" value="PRK05359.1"/>
    <property type="match status" value="1"/>
</dbReference>
<dbReference type="GO" id="GO:0003676">
    <property type="term" value="F:nucleic acid binding"/>
    <property type="evidence" value="ECO:0007669"/>
    <property type="project" value="InterPro"/>
</dbReference>
<dbReference type="FunFam" id="3.30.420.10:FF:000003">
    <property type="entry name" value="Oligoribonuclease"/>
    <property type="match status" value="1"/>
</dbReference>
<dbReference type="HAMAP" id="MF_00045">
    <property type="entry name" value="Oligoribonuclease"/>
    <property type="match status" value="1"/>
</dbReference>
<dbReference type="Pfam" id="PF00929">
    <property type="entry name" value="RNase_T"/>
    <property type="match status" value="1"/>
</dbReference>
<evidence type="ECO:0000256" key="4">
    <source>
        <dbReference type="ARBA" id="ARBA00022839"/>
    </source>
</evidence>
<dbReference type="GO" id="GO:0000175">
    <property type="term" value="F:3'-5'-RNA exonuclease activity"/>
    <property type="evidence" value="ECO:0007669"/>
    <property type="project" value="InterPro"/>
</dbReference>
<dbReference type="AlphaFoldDB" id="J9FIY2"/>
<dbReference type="InterPro" id="IPR012337">
    <property type="entry name" value="RNaseH-like_sf"/>
</dbReference>
<evidence type="ECO:0000256" key="1">
    <source>
        <dbReference type="ARBA" id="ARBA00009921"/>
    </source>
</evidence>
<accession>J9FIY2</accession>
<keyword evidence="4 6" id="KW-0269">Exonuclease</keyword>
<keyword evidence="3" id="KW-0378">Hydrolase</keyword>
<dbReference type="Gene3D" id="3.30.420.10">
    <property type="entry name" value="Ribonuclease H-like superfamily/Ribonuclease H"/>
    <property type="match status" value="1"/>
</dbReference>
<evidence type="ECO:0000313" key="6">
    <source>
        <dbReference type="EMBL" id="EJW94876.1"/>
    </source>
</evidence>
<dbReference type="EMBL" id="AMCI01006133">
    <property type="protein sequence ID" value="EJW94876.1"/>
    <property type="molecule type" value="Genomic_DNA"/>
</dbReference>
<evidence type="ECO:0000259" key="5">
    <source>
        <dbReference type="SMART" id="SM00479"/>
    </source>
</evidence>
<dbReference type="PANTHER" id="PTHR11046:SF0">
    <property type="entry name" value="OLIGORIBONUCLEASE, MITOCHONDRIAL"/>
    <property type="match status" value="1"/>
</dbReference>
<dbReference type="InterPro" id="IPR036397">
    <property type="entry name" value="RNaseH_sf"/>
</dbReference>
<keyword evidence="2" id="KW-0540">Nuclease</keyword>
<feature type="non-terminal residue" evidence="6">
    <location>
        <position position="1"/>
    </location>
</feature>
<organism evidence="6">
    <name type="scientific">gut metagenome</name>
    <dbReference type="NCBI Taxonomy" id="749906"/>
    <lineage>
        <taxon>unclassified sequences</taxon>
        <taxon>metagenomes</taxon>
        <taxon>organismal metagenomes</taxon>
    </lineage>
</organism>
<dbReference type="InterPro" id="IPR013520">
    <property type="entry name" value="Ribonucl_H"/>
</dbReference>
<sequence length="212" mass="25058">IMRESRVKADRYFLDKNLTFNESIMTDIERDPSYSEDNLIWIDMEMTGLQPEVNRVIEVAAIITDKNLNVLHEGPVVAVHQSDEVLASMDQWNTDTHTRSGLVDRVRASTIDERQCEEIFLETFRRFVPEGKSPMCGNTIGQDRRFMARWMPRLESYFHYRYVDVSTLKELARRWAPEHVRSFQKSTKHQALSDIQESIDEMNHYRRTIMKI</sequence>